<evidence type="ECO:0000313" key="4">
    <source>
        <dbReference type="Proteomes" id="UP000006053"/>
    </source>
</evidence>
<dbReference type="PANTHER" id="PTHR46844:SF1">
    <property type="entry name" value="SLR5058 PROTEIN"/>
    <property type="match status" value="1"/>
</dbReference>
<dbReference type="InterPro" id="IPR057123">
    <property type="entry name" value="STAND_NTPase4_dom"/>
</dbReference>
<dbReference type="Proteomes" id="UP000006053">
    <property type="component" value="Chromosome"/>
</dbReference>
<dbReference type="AlphaFoldDB" id="I4ABY6"/>
<dbReference type="SUPFAM" id="SSF52540">
    <property type="entry name" value="P-loop containing nucleoside triphosphate hydrolases"/>
    <property type="match status" value="1"/>
</dbReference>
<sequence length="794" mass="92226">MKNNLIKFIVSEGWVKIIMSKEEKLSELQKLNEESFRVNVILPLFRKIGKMSHVQSRHGNDESGLDIAYFEEDSLGTKHMVGVQLKVGDLTNSPSSGSKNDITVIGNQLKAAFTRKHDFVEPRGKFSPKSMYVITNGKISNSAKRQIVDGIGVSNEISFLEGEQILNLLEKHYPEYFSIRDKQYIDYYTQVYEKHRYLIDIRKFGSQKDLEFNEIFIEPDIVEANTDKELLRKKAKKIVDKKIKYSCDEILQSRKDFLITGDQGSGKSTLLQALLCKQILNNLQEHQKGVIPVFIKVKDLEANKYDILSTLISILKKENGERIIPELEERLTSGDMLLLFDSYSEILEVSEKKAFEESIASFKKAYPGNSLIIASRDYDVTLTQKFDDLIKCKIEPFNSRKSEQLVRQWYKNSTTILPDVAFQSVERKISIGNFPRTPFVYTICLVLYEEHRDEITSNVAELFEKYTELYLGKWDKELSIKYKFDFRTKHDYLSYIAYRLFLESRNSMSVWEFISEINKRFKQKGLDEEGEELLEEIVNSGIIKRTEDQVEFSFHTLQEFFAAKYLLTEGLENEIIANYTNPSWALVIIYYAGLKRNCTNLISEILGRDYIPKEINEENETQKTKFFITYLLGSILQNADQSNEDVKIESLKQCLQHLSDLHFYLLKNNSADKFPVLVFSSVLASYILGTQKMKNQYLKLIQEFNGKNEYDLWVTFLCIIVCDLGIANYPKHLKELTKSQDIDVLLFIIFKTKIYLYDRKDSIDAGGLKKIQENVKSRLSPSKAKIREQYKMLL</sequence>
<reference evidence="4" key="1">
    <citation type="submission" date="2012-06" db="EMBL/GenBank/DDBJ databases">
        <title>Complete sequence of Desulfitobacterium dehalogenans ATCC 51507.</title>
        <authorList>
            <person name="Lucas S."/>
            <person name="Han J."/>
            <person name="Lapidus A."/>
            <person name="Cheng J.-F."/>
            <person name="Goodwin L."/>
            <person name="Pitluck S."/>
            <person name="Peters L."/>
            <person name="Ovchinnikova G."/>
            <person name="Teshima H."/>
            <person name="Detter J.C."/>
            <person name="Han C."/>
            <person name="Tapia R."/>
            <person name="Land M."/>
            <person name="Hauser L."/>
            <person name="Kyrpides N."/>
            <person name="Ivanova N."/>
            <person name="Pagani I."/>
            <person name="Kruse T."/>
            <person name="de Vos W.M."/>
            <person name="Smidt H."/>
            <person name="Woyke T."/>
        </authorList>
    </citation>
    <scope>NUCLEOTIDE SEQUENCE [LARGE SCALE GENOMIC DNA]</scope>
    <source>
        <strain evidence="4">ATCC 51507 / DSM 9161 / JW/IU-DC1</strain>
    </source>
</reference>
<dbReference type="eggNOG" id="COG5635">
    <property type="taxonomic scope" value="Bacteria"/>
</dbReference>
<dbReference type="InterPro" id="IPR027417">
    <property type="entry name" value="P-loop_NTPase"/>
</dbReference>
<accession>I4ABY6</accession>
<dbReference type="RefSeq" id="WP_014794951.1">
    <property type="nucleotide sequence ID" value="NC_018017.1"/>
</dbReference>
<reference evidence="3 4" key="2">
    <citation type="journal article" date="2015" name="J. Bacteriol.">
        <title>Genomic, proteomic, and biochemical analysis of the organohalide respiratory pathway in Desulfitobacterium dehalogenans.</title>
        <authorList>
            <person name="Kruse T."/>
            <person name="van de Pas B.A."/>
            <person name="Atteia A."/>
            <person name="Krab K."/>
            <person name="Hagen W.R."/>
            <person name="Goodwin L."/>
            <person name="Chain P."/>
            <person name="Boeren S."/>
            <person name="Maphosa F."/>
            <person name="Schraa G."/>
            <person name="de Vos W.M."/>
            <person name="van der Oost J."/>
            <person name="Smidt H."/>
            <person name="Stams A.J."/>
        </authorList>
    </citation>
    <scope>NUCLEOTIDE SEQUENCE [LARGE SCALE GENOMIC DNA]</scope>
    <source>
        <strain evidence="4">ATCC 51507 / DSM 9161 / JW/IU-DC1</strain>
    </source>
</reference>
<evidence type="ECO:0000313" key="3">
    <source>
        <dbReference type="EMBL" id="AFM01471.1"/>
    </source>
</evidence>
<dbReference type="HOGENOM" id="CLU_353646_0_0_9"/>
<evidence type="ECO:0000259" key="1">
    <source>
        <dbReference type="Pfam" id="PF05729"/>
    </source>
</evidence>
<organism evidence="3 4">
    <name type="scientific">Desulfitobacterium dehalogenans (strain ATCC 51507 / DSM 9161 / JW/IU-DC1)</name>
    <dbReference type="NCBI Taxonomy" id="756499"/>
    <lineage>
        <taxon>Bacteria</taxon>
        <taxon>Bacillati</taxon>
        <taxon>Bacillota</taxon>
        <taxon>Clostridia</taxon>
        <taxon>Eubacteriales</taxon>
        <taxon>Desulfitobacteriaceae</taxon>
        <taxon>Desulfitobacterium</taxon>
    </lineage>
</organism>
<name>I4ABY6_DESDJ</name>
<keyword evidence="4" id="KW-1185">Reference proteome</keyword>
<evidence type="ECO:0000259" key="2">
    <source>
        <dbReference type="Pfam" id="PF24406"/>
    </source>
</evidence>
<protein>
    <submittedName>
        <fullName evidence="3">Putative NTPase (NACHT family)</fullName>
    </submittedName>
</protein>
<dbReference type="Pfam" id="PF24406">
    <property type="entry name" value="nSTAND_NTPase4"/>
    <property type="match status" value="1"/>
</dbReference>
<dbReference type="Pfam" id="PF05729">
    <property type="entry name" value="NACHT"/>
    <property type="match status" value="1"/>
</dbReference>
<feature type="domain" description="STAND NTPase 4 small alpha/beta" evidence="2">
    <location>
        <begin position="511"/>
        <end position="562"/>
    </location>
</feature>
<dbReference type="KEGG" id="ddh:Desde_3180"/>
<dbReference type="InterPro" id="IPR007111">
    <property type="entry name" value="NACHT_NTPase"/>
</dbReference>
<dbReference type="OrthoDB" id="2081291at2"/>
<proteinExistence type="predicted"/>
<gene>
    <name evidence="3" type="ordered locus">Desde_3180</name>
</gene>
<dbReference type="PANTHER" id="PTHR46844">
    <property type="entry name" value="SLR5058 PROTEIN"/>
    <property type="match status" value="1"/>
</dbReference>
<dbReference type="EMBL" id="CP003348">
    <property type="protein sequence ID" value="AFM01471.1"/>
    <property type="molecule type" value="Genomic_DNA"/>
</dbReference>
<dbReference type="Gene3D" id="3.40.50.300">
    <property type="entry name" value="P-loop containing nucleotide triphosphate hydrolases"/>
    <property type="match status" value="1"/>
</dbReference>
<dbReference type="STRING" id="756499.Desde_3180"/>
<feature type="domain" description="NACHT" evidence="1">
    <location>
        <begin position="258"/>
        <end position="412"/>
    </location>
</feature>